<evidence type="ECO:0000256" key="11">
    <source>
        <dbReference type="SAM" id="Phobius"/>
    </source>
</evidence>
<feature type="compositionally biased region" description="Low complexity" evidence="10">
    <location>
        <begin position="173"/>
        <end position="189"/>
    </location>
</feature>
<dbReference type="FunFam" id="3.40.50.300:FF:000612">
    <property type="entry name" value="ATP-binding cassette, sub-family A (ABC1), member 2"/>
    <property type="match status" value="1"/>
</dbReference>
<dbReference type="GO" id="GO:0016020">
    <property type="term" value="C:membrane"/>
    <property type="evidence" value="ECO:0007669"/>
    <property type="project" value="UniProtKB-SubCell"/>
</dbReference>
<evidence type="ECO:0000256" key="10">
    <source>
        <dbReference type="SAM" id="MobiDB-lite"/>
    </source>
</evidence>
<evidence type="ECO:0000259" key="12">
    <source>
        <dbReference type="PROSITE" id="PS50893"/>
    </source>
</evidence>
<organism evidence="13 14">
    <name type="scientific">Desmophyllum pertusum</name>
    <dbReference type="NCBI Taxonomy" id="174260"/>
    <lineage>
        <taxon>Eukaryota</taxon>
        <taxon>Metazoa</taxon>
        <taxon>Cnidaria</taxon>
        <taxon>Anthozoa</taxon>
        <taxon>Hexacorallia</taxon>
        <taxon>Scleractinia</taxon>
        <taxon>Caryophylliina</taxon>
        <taxon>Caryophylliidae</taxon>
        <taxon>Desmophyllum</taxon>
    </lineage>
</organism>
<dbReference type="GO" id="GO:0016887">
    <property type="term" value="F:ATP hydrolysis activity"/>
    <property type="evidence" value="ECO:0007669"/>
    <property type="project" value="InterPro"/>
</dbReference>
<evidence type="ECO:0000256" key="3">
    <source>
        <dbReference type="ARBA" id="ARBA00022448"/>
    </source>
</evidence>
<comment type="subcellular location">
    <subcellularLocation>
        <location evidence="1">Membrane</location>
        <topology evidence="1">Multi-pass membrane protein</topology>
    </subcellularLocation>
</comment>
<dbReference type="Pfam" id="PF23321">
    <property type="entry name" value="R1_ABCA1"/>
    <property type="match status" value="1"/>
</dbReference>
<dbReference type="AlphaFoldDB" id="A0A9W9ZC83"/>
<evidence type="ECO:0000256" key="7">
    <source>
        <dbReference type="ARBA" id="ARBA00022840"/>
    </source>
</evidence>
<dbReference type="GO" id="GO:0005319">
    <property type="term" value="F:lipid transporter activity"/>
    <property type="evidence" value="ECO:0007669"/>
    <property type="project" value="TreeGrafter"/>
</dbReference>
<accession>A0A9W9ZC83</accession>
<evidence type="ECO:0000313" key="14">
    <source>
        <dbReference type="Proteomes" id="UP001163046"/>
    </source>
</evidence>
<gene>
    <name evidence="13" type="primary">ABCA2_1</name>
    <name evidence="13" type="ORF">OS493_029324</name>
</gene>
<reference evidence="13" key="1">
    <citation type="submission" date="2023-01" db="EMBL/GenBank/DDBJ databases">
        <title>Genome assembly of the deep-sea coral Lophelia pertusa.</title>
        <authorList>
            <person name="Herrera S."/>
            <person name="Cordes E."/>
        </authorList>
    </citation>
    <scope>NUCLEOTIDE SEQUENCE</scope>
    <source>
        <strain evidence="13">USNM1676648</strain>
        <tissue evidence="13">Polyp</tissue>
    </source>
</reference>
<dbReference type="PANTHER" id="PTHR19229">
    <property type="entry name" value="ATP-BINDING CASSETTE TRANSPORTER SUBFAMILY A ABCA"/>
    <property type="match status" value="1"/>
</dbReference>
<keyword evidence="9 11" id="KW-0472">Membrane</keyword>
<dbReference type="InterPro" id="IPR056264">
    <property type="entry name" value="R2_ABCA1-4-like"/>
</dbReference>
<proteinExistence type="inferred from homology"/>
<comment type="caution">
    <text evidence="13">The sequence shown here is derived from an EMBL/GenBank/DDBJ whole genome shotgun (WGS) entry which is preliminary data.</text>
</comment>
<feature type="transmembrane region" description="Helical" evidence="11">
    <location>
        <begin position="704"/>
        <end position="727"/>
    </location>
</feature>
<dbReference type="OrthoDB" id="6019247at2759"/>
<evidence type="ECO:0000256" key="9">
    <source>
        <dbReference type="ARBA" id="ARBA00023136"/>
    </source>
</evidence>
<feature type="compositionally biased region" description="Acidic residues" evidence="10">
    <location>
        <begin position="202"/>
        <end position="212"/>
    </location>
</feature>
<feature type="domain" description="ABC transporter" evidence="12">
    <location>
        <begin position="763"/>
        <end position="998"/>
    </location>
</feature>
<dbReference type="GO" id="GO:0140359">
    <property type="term" value="F:ABC-type transporter activity"/>
    <property type="evidence" value="ECO:0007669"/>
    <property type="project" value="InterPro"/>
</dbReference>
<keyword evidence="6" id="KW-0547">Nucleotide-binding</keyword>
<dbReference type="CDD" id="cd03263">
    <property type="entry name" value="ABC_subfamily_A"/>
    <property type="match status" value="1"/>
</dbReference>
<feature type="transmembrane region" description="Helical" evidence="11">
    <location>
        <begin position="601"/>
        <end position="625"/>
    </location>
</feature>
<sequence length="1142" mass="127674">MDEADLLGDRIAIVSNGKLRCVGSPLFLKSHFGDGYHLTLVKKRDRTPQGSIVNVHLSPTGSSQGLETSETTPSDNTLQADHLNSGEDQVKQVTNFIKSHVQAARLEQNTQQELTFVLPDNSVKRGGFEIFFSDLEKRKSELGIDSFGLADTALEEVFLKVTDVSSRDESEELNVSNSEPSSNPGESTSTVLSGDQGAGLGDEWDEDIPGEGEIELGDLSGVRYDVREQLLSPEIQEEEASYHYADQTPLNTAFQGVGTRTLTGASLKLQQFYALVVKRFHHARRNFKGVISQILLPAIFITIAMVMALSFPKQPDQPPLELTPSMFPRPNYIPFANEAKGLNRLASRLDKTLTLLSGVGATCCLRSINLTTTNFKPSKKRLAQMFNHSCSVSIDEVSDEYFKPSNLHLSYIYTNGSNVTYSVTHKDTGRGCQCSANKTAYVCVRGAAGPHPKELVTITLDTLQNITGRNISKYLLYTTETFKLHRYGALSFGEVVSWVPQKLDKVKITSVRRLAVREAVKAWYNNKGYHALPTYLNVMNNAILRASLGKGKGNPSAYGITVFNHPFNKTDSNQLSARYIWSITPIMYPGAFYFSEASSAYVFMIVVNLFVGVTATVTTFILQLFPDDVVLTKIFNALRVINLGFPNYCLGHGLMDLAYNQYLKEYYTQIGIVARHYLTDYYIQIGEYDKIRDPFEWKLTTRNLACMAVEGVVFFILTVLIEFRFFFKPRRTHVSKDPVEGLDEDVAAEKERVLSGGASRDLIRIENLTKVYFSRKRGKHLAVDRLCLGVPKGECFGLLGVNGAGKTSTFKMLTGDTYMTAGNAFLNSHSIVSDVQKVHKCMGYCPQFDALIDELTANEQLTLYARLRGVPENEIQKVVSWAVKKLALTRYANKPSKTYSGGNKRKLSTAMALIGNPPIIFLDEPTTGMDPHARRFLWNLILEIINDGRSVILTSHSMEECEALCTRLAIMVNGRFKCLGSCQHLKNRFGEGYIITVRVQGDLPNLEPLYQFFSEKFPRATLKENHHNMVQYQLPSGVMALSEVFGHIESSYEALKVEDYSVSQTTLDNVFINFASQQTDETDYVDKAQSSGRTGSRFRVRRRAERLRDIWSDEVRFSALEEEDGEPGQRMMKTGKLPSLTG</sequence>
<feature type="transmembrane region" description="Helical" evidence="11">
    <location>
        <begin position="290"/>
        <end position="311"/>
    </location>
</feature>
<dbReference type="InterPro" id="IPR003439">
    <property type="entry name" value="ABC_transporter-like_ATP-bd"/>
</dbReference>
<evidence type="ECO:0000256" key="6">
    <source>
        <dbReference type="ARBA" id="ARBA00022741"/>
    </source>
</evidence>
<comment type="similarity">
    <text evidence="2">Belongs to the ABC transporter superfamily. ABCA family.</text>
</comment>
<dbReference type="PROSITE" id="PS50893">
    <property type="entry name" value="ABC_TRANSPORTER_2"/>
    <property type="match status" value="1"/>
</dbReference>
<name>A0A9W9ZC83_9CNID</name>
<dbReference type="Pfam" id="PF00005">
    <property type="entry name" value="ABC_tran"/>
    <property type="match status" value="1"/>
</dbReference>
<keyword evidence="4 11" id="KW-0812">Transmembrane</keyword>
<dbReference type="PANTHER" id="PTHR19229:SF36">
    <property type="entry name" value="ATP-BINDING CASSETTE SUB-FAMILY A MEMBER 2"/>
    <property type="match status" value="1"/>
</dbReference>
<keyword evidence="5" id="KW-0677">Repeat</keyword>
<evidence type="ECO:0000313" key="13">
    <source>
        <dbReference type="EMBL" id="KAJ7377424.1"/>
    </source>
</evidence>
<evidence type="ECO:0000256" key="4">
    <source>
        <dbReference type="ARBA" id="ARBA00022692"/>
    </source>
</evidence>
<feature type="region of interest" description="Disordered" evidence="10">
    <location>
        <begin position="1121"/>
        <end position="1142"/>
    </location>
</feature>
<dbReference type="Gene3D" id="3.40.50.300">
    <property type="entry name" value="P-loop containing nucleotide triphosphate hydrolases"/>
    <property type="match status" value="1"/>
</dbReference>
<protein>
    <submittedName>
        <fullName evidence="13">ATP-binding cassette sub- A member 2</fullName>
    </submittedName>
</protein>
<keyword evidence="8 11" id="KW-1133">Transmembrane helix</keyword>
<keyword evidence="14" id="KW-1185">Reference proteome</keyword>
<evidence type="ECO:0000256" key="1">
    <source>
        <dbReference type="ARBA" id="ARBA00004141"/>
    </source>
</evidence>
<dbReference type="InterPro" id="IPR013525">
    <property type="entry name" value="ABC2_TM"/>
</dbReference>
<dbReference type="GO" id="GO:0005524">
    <property type="term" value="F:ATP binding"/>
    <property type="evidence" value="ECO:0007669"/>
    <property type="project" value="UniProtKB-KW"/>
</dbReference>
<dbReference type="Proteomes" id="UP001163046">
    <property type="component" value="Unassembled WGS sequence"/>
</dbReference>
<feature type="region of interest" description="Disordered" evidence="10">
    <location>
        <begin position="56"/>
        <end position="75"/>
    </location>
</feature>
<dbReference type="Pfam" id="PF12698">
    <property type="entry name" value="ABC2_membrane_3"/>
    <property type="match status" value="1"/>
</dbReference>
<dbReference type="InterPro" id="IPR003593">
    <property type="entry name" value="AAA+_ATPase"/>
</dbReference>
<evidence type="ECO:0000256" key="5">
    <source>
        <dbReference type="ARBA" id="ARBA00022737"/>
    </source>
</evidence>
<dbReference type="EMBL" id="MU826379">
    <property type="protein sequence ID" value="KAJ7377424.1"/>
    <property type="molecule type" value="Genomic_DNA"/>
</dbReference>
<dbReference type="SMART" id="SM00382">
    <property type="entry name" value="AAA"/>
    <property type="match status" value="1"/>
</dbReference>
<keyword evidence="7 13" id="KW-0067">ATP-binding</keyword>
<dbReference type="InterPro" id="IPR027417">
    <property type="entry name" value="P-loop_NTPase"/>
</dbReference>
<evidence type="ECO:0000256" key="8">
    <source>
        <dbReference type="ARBA" id="ARBA00022989"/>
    </source>
</evidence>
<keyword evidence="3" id="KW-0813">Transport</keyword>
<feature type="region of interest" description="Disordered" evidence="10">
    <location>
        <begin position="168"/>
        <end position="212"/>
    </location>
</feature>
<evidence type="ECO:0000256" key="2">
    <source>
        <dbReference type="ARBA" id="ARBA00008869"/>
    </source>
</evidence>
<dbReference type="SUPFAM" id="SSF52540">
    <property type="entry name" value="P-loop containing nucleoside triphosphate hydrolases"/>
    <property type="match status" value="1"/>
</dbReference>
<dbReference type="InterPro" id="IPR026082">
    <property type="entry name" value="ABCA"/>
</dbReference>